<dbReference type="AlphaFoldDB" id="A0A1G2S6S3"/>
<evidence type="ECO:0000313" key="3">
    <source>
        <dbReference type="Proteomes" id="UP000176997"/>
    </source>
</evidence>
<feature type="transmembrane region" description="Helical" evidence="1">
    <location>
        <begin position="47"/>
        <end position="66"/>
    </location>
</feature>
<feature type="transmembrane region" description="Helical" evidence="1">
    <location>
        <begin position="78"/>
        <end position="98"/>
    </location>
</feature>
<gene>
    <name evidence="2" type="ORF">A2675_01645</name>
</gene>
<proteinExistence type="predicted"/>
<accession>A0A1G2S6S3</accession>
<keyword evidence="1" id="KW-0812">Transmembrane</keyword>
<feature type="transmembrane region" description="Helical" evidence="1">
    <location>
        <begin position="107"/>
        <end position="125"/>
    </location>
</feature>
<evidence type="ECO:0000256" key="1">
    <source>
        <dbReference type="SAM" id="Phobius"/>
    </source>
</evidence>
<keyword evidence="1" id="KW-0472">Membrane</keyword>
<protein>
    <submittedName>
        <fullName evidence="2">Uncharacterized protein</fullName>
    </submittedName>
</protein>
<sequence>MENDYGEHDNPFASVSHYHGDVVRRLFIAAGIAILVAALVDEVIRPFYLFVAAFGVLGFVILAGLTSPAMRTTMTINMLAAAAMFLVFEYLAIDAYIISRSFIEPIFLLRQFIAVMFLLAVYFSTKTLRGTGTRL</sequence>
<evidence type="ECO:0000313" key="2">
    <source>
        <dbReference type="EMBL" id="OHA80803.1"/>
    </source>
</evidence>
<keyword evidence="1" id="KW-1133">Transmembrane helix</keyword>
<feature type="transmembrane region" description="Helical" evidence="1">
    <location>
        <begin position="22"/>
        <end position="40"/>
    </location>
</feature>
<organism evidence="2 3">
    <name type="scientific">Candidatus Yonathbacteria bacterium RIFCSPHIGHO2_01_FULL_51_10</name>
    <dbReference type="NCBI Taxonomy" id="1802723"/>
    <lineage>
        <taxon>Bacteria</taxon>
        <taxon>Candidatus Yonathiibacteriota</taxon>
    </lineage>
</organism>
<comment type="caution">
    <text evidence="2">The sequence shown here is derived from an EMBL/GenBank/DDBJ whole genome shotgun (WGS) entry which is preliminary data.</text>
</comment>
<dbReference type="Proteomes" id="UP000176997">
    <property type="component" value="Unassembled WGS sequence"/>
</dbReference>
<reference evidence="2 3" key="1">
    <citation type="journal article" date="2016" name="Nat. Commun.">
        <title>Thousands of microbial genomes shed light on interconnected biogeochemical processes in an aquifer system.</title>
        <authorList>
            <person name="Anantharaman K."/>
            <person name="Brown C.T."/>
            <person name="Hug L.A."/>
            <person name="Sharon I."/>
            <person name="Castelle C.J."/>
            <person name="Probst A.J."/>
            <person name="Thomas B.C."/>
            <person name="Singh A."/>
            <person name="Wilkins M.J."/>
            <person name="Karaoz U."/>
            <person name="Brodie E.L."/>
            <person name="Williams K.H."/>
            <person name="Hubbard S.S."/>
            <person name="Banfield J.F."/>
        </authorList>
    </citation>
    <scope>NUCLEOTIDE SEQUENCE [LARGE SCALE GENOMIC DNA]</scope>
</reference>
<name>A0A1G2S6S3_9BACT</name>
<dbReference type="EMBL" id="MHUS01000017">
    <property type="protein sequence ID" value="OHA80803.1"/>
    <property type="molecule type" value="Genomic_DNA"/>
</dbReference>